<dbReference type="PROSITE" id="PS50112">
    <property type="entry name" value="PAS"/>
    <property type="match status" value="1"/>
</dbReference>
<gene>
    <name evidence="2" type="ORF">JYZ213_LOCUS4874</name>
</gene>
<protein>
    <recommendedName>
        <fullName evidence="1">PAS domain-containing protein</fullName>
    </recommendedName>
</protein>
<reference evidence="2" key="1">
    <citation type="submission" date="2021-02" db="EMBL/GenBank/DDBJ databases">
        <authorList>
            <person name="Nowell W R."/>
        </authorList>
    </citation>
    <scope>NUCLEOTIDE SEQUENCE</scope>
</reference>
<feature type="domain" description="PAS" evidence="1">
    <location>
        <begin position="23"/>
        <end position="86"/>
    </location>
</feature>
<dbReference type="Gene3D" id="3.30.450.20">
    <property type="entry name" value="PAS domain"/>
    <property type="match status" value="2"/>
</dbReference>
<dbReference type="InterPro" id="IPR000014">
    <property type="entry name" value="PAS"/>
</dbReference>
<comment type="caution">
    <text evidence="2">The sequence shown here is derived from an EMBL/GenBank/DDBJ whole genome shotgun (WGS) entry which is preliminary data.</text>
</comment>
<organism evidence="2 3">
    <name type="scientific">Adineta steineri</name>
    <dbReference type="NCBI Taxonomy" id="433720"/>
    <lineage>
        <taxon>Eukaryota</taxon>
        <taxon>Metazoa</taxon>
        <taxon>Spiralia</taxon>
        <taxon>Gnathifera</taxon>
        <taxon>Rotifera</taxon>
        <taxon>Eurotatoria</taxon>
        <taxon>Bdelloidea</taxon>
        <taxon>Adinetida</taxon>
        <taxon>Adinetidae</taxon>
        <taxon>Adineta</taxon>
    </lineage>
</organism>
<evidence type="ECO:0000313" key="3">
    <source>
        <dbReference type="Proteomes" id="UP000663845"/>
    </source>
</evidence>
<dbReference type="EMBL" id="CAJNOG010000028">
    <property type="protein sequence ID" value="CAF0793783.1"/>
    <property type="molecule type" value="Genomic_DNA"/>
</dbReference>
<dbReference type="AlphaFoldDB" id="A0A813SDW0"/>
<dbReference type="SMART" id="SM00091">
    <property type="entry name" value="PAS"/>
    <property type="match status" value="2"/>
</dbReference>
<dbReference type="GO" id="GO:0006355">
    <property type="term" value="P:regulation of DNA-templated transcription"/>
    <property type="evidence" value="ECO:0007669"/>
    <property type="project" value="InterPro"/>
</dbReference>
<sequence>MSDGNKFDVTAYAQQRQQNQLPLEEMGNVLLDAMQGTLICLDSHHIIIDVSKTIKRYFGFEQAEIIGLSILLLIEDSERDLFLKFLSCTSQVFDVCCVRMVMAISNEYRQVKVHRKKKLNQDNVDVHSTTTRYGSSVGTILVLTLDDSSYIDITLFDVHKQEFYTKINLIGEIIFEDHRGALITGYLPHELISQSIFNFVYYEDRSVKLHALWKCNSILQT</sequence>
<dbReference type="Proteomes" id="UP000663845">
    <property type="component" value="Unassembled WGS sequence"/>
</dbReference>
<accession>A0A813SDW0</accession>
<dbReference type="InterPro" id="IPR035965">
    <property type="entry name" value="PAS-like_dom_sf"/>
</dbReference>
<name>A0A813SDW0_9BILA</name>
<dbReference type="PANTHER" id="PTHR23042">
    <property type="entry name" value="CIRCADIAN PROTEIN CLOCK/ARNT/BMAL/PAS"/>
    <property type="match status" value="1"/>
</dbReference>
<dbReference type="SUPFAM" id="SSF55785">
    <property type="entry name" value="PYP-like sensor domain (PAS domain)"/>
    <property type="match status" value="2"/>
</dbReference>
<dbReference type="InterPro" id="IPR013767">
    <property type="entry name" value="PAS_fold"/>
</dbReference>
<dbReference type="InterPro" id="IPR050933">
    <property type="entry name" value="Circadian_TF"/>
</dbReference>
<dbReference type="Pfam" id="PF00989">
    <property type="entry name" value="PAS"/>
    <property type="match status" value="1"/>
</dbReference>
<evidence type="ECO:0000313" key="2">
    <source>
        <dbReference type="EMBL" id="CAF0793783.1"/>
    </source>
</evidence>
<proteinExistence type="predicted"/>
<evidence type="ECO:0000259" key="1">
    <source>
        <dbReference type="PROSITE" id="PS50112"/>
    </source>
</evidence>